<proteinExistence type="inferred from homology"/>
<gene>
    <name evidence="3" type="ORF">ASPCADRAFT_205575</name>
</gene>
<dbReference type="EMBL" id="KV907496">
    <property type="protein sequence ID" value="OOF98329.1"/>
    <property type="molecule type" value="Genomic_DNA"/>
</dbReference>
<evidence type="ECO:0000256" key="1">
    <source>
        <dbReference type="ARBA" id="ARBA00023157"/>
    </source>
</evidence>
<dbReference type="Pfam" id="PF01185">
    <property type="entry name" value="Hydrophobin"/>
    <property type="match status" value="1"/>
</dbReference>
<evidence type="ECO:0000313" key="4">
    <source>
        <dbReference type="Proteomes" id="UP000188318"/>
    </source>
</evidence>
<reference evidence="4" key="1">
    <citation type="journal article" date="2017" name="Genome Biol.">
        <title>Comparative genomics reveals high biological diversity and specific adaptations in the industrially and medically important fungal genus Aspergillus.</title>
        <authorList>
            <person name="de Vries R.P."/>
            <person name="Riley R."/>
            <person name="Wiebenga A."/>
            <person name="Aguilar-Osorio G."/>
            <person name="Amillis S."/>
            <person name="Uchima C.A."/>
            <person name="Anderluh G."/>
            <person name="Asadollahi M."/>
            <person name="Askin M."/>
            <person name="Barry K."/>
            <person name="Battaglia E."/>
            <person name="Bayram O."/>
            <person name="Benocci T."/>
            <person name="Braus-Stromeyer S.A."/>
            <person name="Caldana C."/>
            <person name="Canovas D."/>
            <person name="Cerqueira G.C."/>
            <person name="Chen F."/>
            <person name="Chen W."/>
            <person name="Choi C."/>
            <person name="Clum A."/>
            <person name="Dos Santos R.A."/>
            <person name="Damasio A.R."/>
            <person name="Diallinas G."/>
            <person name="Emri T."/>
            <person name="Fekete E."/>
            <person name="Flipphi M."/>
            <person name="Freyberg S."/>
            <person name="Gallo A."/>
            <person name="Gournas C."/>
            <person name="Habgood R."/>
            <person name="Hainaut M."/>
            <person name="Harispe M.L."/>
            <person name="Henrissat B."/>
            <person name="Hilden K.S."/>
            <person name="Hope R."/>
            <person name="Hossain A."/>
            <person name="Karabika E."/>
            <person name="Karaffa L."/>
            <person name="Karanyi Z."/>
            <person name="Krasevec N."/>
            <person name="Kuo A."/>
            <person name="Kusch H."/>
            <person name="LaButti K."/>
            <person name="Lagendijk E.L."/>
            <person name="Lapidus A."/>
            <person name="Levasseur A."/>
            <person name="Lindquist E."/>
            <person name="Lipzen A."/>
            <person name="Logrieco A.F."/>
            <person name="MacCabe A."/>
            <person name="Maekelae M.R."/>
            <person name="Malavazi I."/>
            <person name="Melin P."/>
            <person name="Meyer V."/>
            <person name="Mielnichuk N."/>
            <person name="Miskei M."/>
            <person name="Molnar A.P."/>
            <person name="Mule G."/>
            <person name="Ngan C.Y."/>
            <person name="Orejas M."/>
            <person name="Orosz E."/>
            <person name="Ouedraogo J.P."/>
            <person name="Overkamp K.M."/>
            <person name="Park H.-S."/>
            <person name="Perrone G."/>
            <person name="Piumi F."/>
            <person name="Punt P.J."/>
            <person name="Ram A.F."/>
            <person name="Ramon A."/>
            <person name="Rauscher S."/>
            <person name="Record E."/>
            <person name="Riano-Pachon D.M."/>
            <person name="Robert V."/>
            <person name="Roehrig J."/>
            <person name="Ruller R."/>
            <person name="Salamov A."/>
            <person name="Salih N.S."/>
            <person name="Samson R.A."/>
            <person name="Sandor E."/>
            <person name="Sanguinetti M."/>
            <person name="Schuetze T."/>
            <person name="Sepcic K."/>
            <person name="Shelest E."/>
            <person name="Sherlock G."/>
            <person name="Sophianopoulou V."/>
            <person name="Squina F.M."/>
            <person name="Sun H."/>
            <person name="Susca A."/>
            <person name="Todd R.B."/>
            <person name="Tsang A."/>
            <person name="Unkles S.E."/>
            <person name="van de Wiele N."/>
            <person name="van Rossen-Uffink D."/>
            <person name="Oliveira J.V."/>
            <person name="Vesth T.C."/>
            <person name="Visser J."/>
            <person name="Yu J.-H."/>
            <person name="Zhou M."/>
            <person name="Andersen M.R."/>
            <person name="Archer D.B."/>
            <person name="Baker S.E."/>
            <person name="Benoit I."/>
            <person name="Brakhage A.A."/>
            <person name="Braus G.H."/>
            <person name="Fischer R."/>
            <person name="Frisvad J.C."/>
            <person name="Goldman G.H."/>
            <person name="Houbraken J."/>
            <person name="Oakley B."/>
            <person name="Pocsi I."/>
            <person name="Scazzocchio C."/>
            <person name="Seiboth B."/>
            <person name="vanKuyk P.A."/>
            <person name="Wortman J."/>
            <person name="Dyer P.S."/>
            <person name="Grigoriev I.V."/>
        </authorList>
    </citation>
    <scope>NUCLEOTIDE SEQUENCE [LARGE SCALE GENOMIC DNA]</scope>
    <source>
        <strain evidence="4">ITEM 5010</strain>
    </source>
</reference>
<keyword evidence="2" id="KW-0134">Cell wall</keyword>
<comment type="subcellular location">
    <subcellularLocation>
        <location evidence="2">Secreted</location>
        <location evidence="2">Cell wall</location>
    </subcellularLocation>
</comment>
<dbReference type="STRING" id="602072.A0A1R3RV04"/>
<dbReference type="InterPro" id="IPR001338">
    <property type="entry name" value="Class_I_Hydrophobin"/>
</dbReference>
<accession>A0A1R3RV04</accession>
<keyword evidence="1 2" id="KW-1015">Disulfide bond</keyword>
<feature type="chain" id="PRO_5013988198" description="Hydrophobin" evidence="2">
    <location>
        <begin position="18"/>
        <end position="147"/>
    </location>
</feature>
<protein>
    <recommendedName>
        <fullName evidence="2">Hydrophobin</fullName>
    </recommendedName>
</protein>
<comment type="similarity">
    <text evidence="2">Belongs to the fungal hydrophobin family.</text>
</comment>
<evidence type="ECO:0000256" key="2">
    <source>
        <dbReference type="RuleBase" id="RU365009"/>
    </source>
</evidence>
<dbReference type="GO" id="GO:0005199">
    <property type="term" value="F:structural constituent of cell wall"/>
    <property type="evidence" value="ECO:0007669"/>
    <property type="project" value="InterPro"/>
</dbReference>
<dbReference type="GO" id="GO:0009277">
    <property type="term" value="C:fungal-type cell wall"/>
    <property type="evidence" value="ECO:0007669"/>
    <property type="project" value="InterPro"/>
</dbReference>
<dbReference type="AlphaFoldDB" id="A0A1R3RV04"/>
<keyword evidence="2" id="KW-0732">Signal</keyword>
<organism evidence="3 4">
    <name type="scientific">Aspergillus carbonarius (strain ITEM 5010)</name>
    <dbReference type="NCBI Taxonomy" id="602072"/>
    <lineage>
        <taxon>Eukaryota</taxon>
        <taxon>Fungi</taxon>
        <taxon>Dikarya</taxon>
        <taxon>Ascomycota</taxon>
        <taxon>Pezizomycotina</taxon>
        <taxon>Eurotiomycetes</taxon>
        <taxon>Eurotiomycetidae</taxon>
        <taxon>Eurotiales</taxon>
        <taxon>Aspergillaceae</taxon>
        <taxon>Aspergillus</taxon>
        <taxon>Aspergillus subgen. Circumdati</taxon>
    </lineage>
</organism>
<dbReference type="Proteomes" id="UP000188318">
    <property type="component" value="Unassembled WGS sequence"/>
</dbReference>
<evidence type="ECO:0000313" key="3">
    <source>
        <dbReference type="EMBL" id="OOF98329.1"/>
    </source>
</evidence>
<sequence length="147" mass="14638">MRFTAITFAALASVAMAQPSARTARGGPLFPAPAGMTVSQGQDTCGDQATLSCCNKATYAGDTTTYNDGIASGLLGNLLGAGSGSEGIGLADQCSKVDIEALTLVGLNDLLNTQCEQNVACCQDSDSSADGSVIGLALPCIALGSLL</sequence>
<keyword evidence="2" id="KW-0964">Secreted</keyword>
<dbReference type="VEuPathDB" id="FungiDB:ASPCADRAFT_205575"/>
<feature type="signal peptide" evidence="2">
    <location>
        <begin position="1"/>
        <end position="17"/>
    </location>
</feature>
<keyword evidence="4" id="KW-1185">Reference proteome</keyword>
<dbReference type="SMART" id="SM00075">
    <property type="entry name" value="HYDRO"/>
    <property type="match status" value="1"/>
</dbReference>
<dbReference type="OrthoDB" id="4225815at2759"/>
<name>A0A1R3RV04_ASPC5</name>